<dbReference type="AlphaFoldDB" id="A0A319DN85"/>
<accession>A0A319DN85</accession>
<dbReference type="OrthoDB" id="3233795at2759"/>
<name>A0A319DN85_9EURO</name>
<evidence type="ECO:0000313" key="2">
    <source>
        <dbReference type="Proteomes" id="UP000247810"/>
    </source>
</evidence>
<gene>
    <name evidence="1" type="ORF">BO71DRAFT_351226</name>
</gene>
<sequence length="274" mass="29410">MAKRKSEMMLSFGSLDLYAKLGTDPNGTAALHFHRKEGYIRAEYHALSNKLEDDQTYYIGYKFSLGTIEQSLMIFQFKAYEGNDATTGGANIPLSLGFKSGQLHLQYQADFSSQRVPQWSKTLSTDTVYSAGIVIHTGKPGWVEFYFDGEQQTFTTSKSTRLQANTWEGRNEPKFGAYRGEAVEINTYVYNIQIGTELSDIEEAAGLSATSSGSGSASASTSSAVSSSAVSTPSASASASPSCSWEGHCAGASCSTYNDCSDDLVCTDGVCAST</sequence>
<dbReference type="EMBL" id="KZ825852">
    <property type="protein sequence ID" value="PYH95517.1"/>
    <property type="molecule type" value="Genomic_DNA"/>
</dbReference>
<organism evidence="1 2">
    <name type="scientific">Aspergillus ellipticus CBS 707.79</name>
    <dbReference type="NCBI Taxonomy" id="1448320"/>
    <lineage>
        <taxon>Eukaryota</taxon>
        <taxon>Fungi</taxon>
        <taxon>Dikarya</taxon>
        <taxon>Ascomycota</taxon>
        <taxon>Pezizomycotina</taxon>
        <taxon>Eurotiomycetes</taxon>
        <taxon>Eurotiomycetidae</taxon>
        <taxon>Eurotiales</taxon>
        <taxon>Aspergillaceae</taxon>
        <taxon>Aspergillus</taxon>
        <taxon>Aspergillus subgen. Circumdati</taxon>
    </lineage>
</organism>
<protein>
    <recommendedName>
        <fullName evidence="3">Concanavalin A-like lectin/glucanase</fullName>
    </recommendedName>
</protein>
<evidence type="ECO:0008006" key="3">
    <source>
        <dbReference type="Google" id="ProtNLM"/>
    </source>
</evidence>
<reference evidence="1 2" key="1">
    <citation type="submission" date="2018-02" db="EMBL/GenBank/DDBJ databases">
        <title>The genomes of Aspergillus section Nigri reveals drivers in fungal speciation.</title>
        <authorList>
            <consortium name="DOE Joint Genome Institute"/>
            <person name="Vesth T.C."/>
            <person name="Nybo J."/>
            <person name="Theobald S."/>
            <person name="Brandl J."/>
            <person name="Frisvad J.C."/>
            <person name="Nielsen K.F."/>
            <person name="Lyhne E.K."/>
            <person name="Kogle M.E."/>
            <person name="Kuo A."/>
            <person name="Riley R."/>
            <person name="Clum A."/>
            <person name="Nolan M."/>
            <person name="Lipzen A."/>
            <person name="Salamov A."/>
            <person name="Henrissat B."/>
            <person name="Wiebenga A."/>
            <person name="De vries R.P."/>
            <person name="Grigoriev I.V."/>
            <person name="Mortensen U.H."/>
            <person name="Andersen M.R."/>
            <person name="Baker S.E."/>
        </authorList>
    </citation>
    <scope>NUCLEOTIDE SEQUENCE [LARGE SCALE GENOMIC DNA]</scope>
    <source>
        <strain evidence="1 2">CBS 707.79</strain>
    </source>
</reference>
<proteinExistence type="predicted"/>
<dbReference type="VEuPathDB" id="FungiDB:BO71DRAFT_351226"/>
<keyword evidence="2" id="KW-1185">Reference proteome</keyword>
<evidence type="ECO:0000313" key="1">
    <source>
        <dbReference type="EMBL" id="PYH95517.1"/>
    </source>
</evidence>
<dbReference type="Proteomes" id="UP000247810">
    <property type="component" value="Unassembled WGS sequence"/>
</dbReference>